<reference evidence="1" key="1">
    <citation type="journal article" date="2014" name="Int. J. Syst. Evol. Microbiol.">
        <title>Complete genome sequence of Corynebacterium casei LMG S-19264T (=DSM 44701T), isolated from a smear-ripened cheese.</title>
        <authorList>
            <consortium name="US DOE Joint Genome Institute (JGI-PGF)"/>
            <person name="Walter F."/>
            <person name="Albersmeier A."/>
            <person name="Kalinowski J."/>
            <person name="Ruckert C."/>
        </authorList>
    </citation>
    <scope>NUCLEOTIDE SEQUENCE</scope>
    <source>
        <strain evidence="1">CGMCC 1.8984</strain>
    </source>
</reference>
<protein>
    <submittedName>
        <fullName evidence="1">Uncharacterized protein</fullName>
    </submittedName>
</protein>
<reference evidence="1" key="2">
    <citation type="submission" date="2020-09" db="EMBL/GenBank/DDBJ databases">
        <authorList>
            <person name="Sun Q."/>
            <person name="Zhou Y."/>
        </authorList>
    </citation>
    <scope>NUCLEOTIDE SEQUENCE</scope>
    <source>
        <strain evidence="1">CGMCC 1.8984</strain>
    </source>
</reference>
<dbReference type="AlphaFoldDB" id="A0A917PGJ4"/>
<evidence type="ECO:0000313" key="1">
    <source>
        <dbReference type="EMBL" id="GGJ77064.1"/>
    </source>
</evidence>
<proteinExistence type="predicted"/>
<organism evidence="1 2">
    <name type="scientific">Agromyces bauzanensis</name>
    <dbReference type="NCBI Taxonomy" id="1308924"/>
    <lineage>
        <taxon>Bacteria</taxon>
        <taxon>Bacillati</taxon>
        <taxon>Actinomycetota</taxon>
        <taxon>Actinomycetes</taxon>
        <taxon>Micrococcales</taxon>
        <taxon>Microbacteriaceae</taxon>
        <taxon>Agromyces</taxon>
    </lineage>
</organism>
<comment type="caution">
    <text evidence="1">The sequence shown here is derived from an EMBL/GenBank/DDBJ whole genome shotgun (WGS) entry which is preliminary data.</text>
</comment>
<sequence length="139" mass="14528">MVLAGLMTMTGCAAGVPGNGFFGDGSRADRVVKGVASDWDGPDPDLLNGHPVVGWVSDTEFGVITVGSSSSCPAVAGELQVLGADEVQIEFGLSPHDPCTADMAATTHVFVLPPEVTERPVTVTVQYAEYETEYVLELE</sequence>
<keyword evidence="2" id="KW-1185">Reference proteome</keyword>
<dbReference type="Proteomes" id="UP000636956">
    <property type="component" value="Unassembled WGS sequence"/>
</dbReference>
<evidence type="ECO:0000313" key="2">
    <source>
        <dbReference type="Proteomes" id="UP000636956"/>
    </source>
</evidence>
<name>A0A917PGJ4_9MICO</name>
<gene>
    <name evidence="1" type="ORF">GCM10011372_14190</name>
</gene>
<accession>A0A917PGJ4</accession>
<dbReference type="EMBL" id="BMMD01000006">
    <property type="protein sequence ID" value="GGJ77064.1"/>
    <property type="molecule type" value="Genomic_DNA"/>
</dbReference>